<reference evidence="1" key="1">
    <citation type="submission" date="2021-06" db="EMBL/GenBank/DDBJ databases">
        <authorList>
            <person name="Kallberg Y."/>
            <person name="Tangrot J."/>
            <person name="Rosling A."/>
        </authorList>
    </citation>
    <scope>NUCLEOTIDE SEQUENCE</scope>
    <source>
        <strain evidence="1">CL356</strain>
    </source>
</reference>
<organism evidence="1 2">
    <name type="scientific">Acaulospora colombiana</name>
    <dbReference type="NCBI Taxonomy" id="27376"/>
    <lineage>
        <taxon>Eukaryota</taxon>
        <taxon>Fungi</taxon>
        <taxon>Fungi incertae sedis</taxon>
        <taxon>Mucoromycota</taxon>
        <taxon>Glomeromycotina</taxon>
        <taxon>Glomeromycetes</taxon>
        <taxon>Diversisporales</taxon>
        <taxon>Acaulosporaceae</taxon>
        <taxon>Acaulospora</taxon>
    </lineage>
</organism>
<dbReference type="EMBL" id="CAJVPT010023685">
    <property type="protein sequence ID" value="CAG8666702.1"/>
    <property type="molecule type" value="Genomic_DNA"/>
</dbReference>
<proteinExistence type="predicted"/>
<name>A0ACA9NNT6_9GLOM</name>
<dbReference type="Proteomes" id="UP000789525">
    <property type="component" value="Unassembled WGS sequence"/>
</dbReference>
<sequence>MSVDGVRYVHNRKIDTQLQSLLTSATSTSWRPVPPVVSDTPKDGSSTTFEESKVIIHKRPSKQGEIFRLVYDIPIEDFSLNAWKAVLTTPEMRQEWDPGVESSQLIELFDVDVRITKTYFTLGWPANPRDAITISRTISDGSTLLDVATSLPRSPDEPPYLRPTPPYVRSQVHLFAWVIQQVPGPSGPKIRLTYFWQHDLKAVWSMGMPSRAHHLVSLMIGAVKTVTKFGNSIPMLQGFGLGVGMERMIFDIGRRSLAIDYSIVHEQESDLDHKTPRGMDELRAKKERRRLERSLELLLPKQSSWDVQMITRAPSASLQ</sequence>
<evidence type="ECO:0000313" key="1">
    <source>
        <dbReference type="EMBL" id="CAG8666702.1"/>
    </source>
</evidence>
<comment type="caution">
    <text evidence="1">The sequence shown here is derived from an EMBL/GenBank/DDBJ whole genome shotgun (WGS) entry which is preliminary data.</text>
</comment>
<evidence type="ECO:0000313" key="2">
    <source>
        <dbReference type="Proteomes" id="UP000789525"/>
    </source>
</evidence>
<feature type="non-terminal residue" evidence="1">
    <location>
        <position position="319"/>
    </location>
</feature>
<keyword evidence="2" id="KW-1185">Reference proteome</keyword>
<gene>
    <name evidence="1" type="ORF">ACOLOM_LOCUS8791</name>
</gene>
<accession>A0ACA9NNT6</accession>
<protein>
    <submittedName>
        <fullName evidence="1">9378_t:CDS:1</fullName>
    </submittedName>
</protein>